<dbReference type="HOGENOM" id="CLU_2409167_0_0_6"/>
<dbReference type="AlphaFoldDB" id="Q2SBG7"/>
<dbReference type="EMBL" id="CP000155">
    <property type="protein sequence ID" value="ABC32007.1"/>
    <property type="molecule type" value="Genomic_DNA"/>
</dbReference>
<evidence type="ECO:0000256" key="1">
    <source>
        <dbReference type="SAM" id="MobiDB-lite"/>
    </source>
</evidence>
<dbReference type="Proteomes" id="UP000000238">
    <property type="component" value="Chromosome"/>
</dbReference>
<proteinExistence type="predicted"/>
<evidence type="ECO:0000313" key="2">
    <source>
        <dbReference type="EMBL" id="ABC32007.1"/>
    </source>
</evidence>
<name>Q2SBG7_HAHCH</name>
<accession>Q2SBG7</accession>
<organism evidence="2 3">
    <name type="scientific">Hahella chejuensis (strain KCTC 2396)</name>
    <dbReference type="NCBI Taxonomy" id="349521"/>
    <lineage>
        <taxon>Bacteria</taxon>
        <taxon>Pseudomonadati</taxon>
        <taxon>Pseudomonadota</taxon>
        <taxon>Gammaproteobacteria</taxon>
        <taxon>Oceanospirillales</taxon>
        <taxon>Hahellaceae</taxon>
        <taxon>Hahella</taxon>
    </lineage>
</organism>
<feature type="region of interest" description="Disordered" evidence="1">
    <location>
        <begin position="1"/>
        <end position="22"/>
    </location>
</feature>
<keyword evidence="3" id="KW-1185">Reference proteome</keyword>
<reference evidence="2 3" key="1">
    <citation type="journal article" date="2005" name="Nucleic Acids Res.">
        <title>Genomic blueprint of Hahella chejuensis, a marine microbe producing an algicidal agent.</title>
        <authorList>
            <person name="Jeong H."/>
            <person name="Yim J.H."/>
            <person name="Lee C."/>
            <person name="Choi S.-H."/>
            <person name="Park Y.K."/>
            <person name="Yoon S.H."/>
            <person name="Hur C.-G."/>
            <person name="Kang H.-Y."/>
            <person name="Kim D."/>
            <person name="Lee H.H."/>
            <person name="Park K.H."/>
            <person name="Park S.-H."/>
            <person name="Park H.-S."/>
            <person name="Lee H.K."/>
            <person name="Oh T.K."/>
            <person name="Kim J.F."/>
        </authorList>
    </citation>
    <scope>NUCLEOTIDE SEQUENCE [LARGE SCALE GENOMIC DNA]</scope>
    <source>
        <strain evidence="2 3">KCTC 2396</strain>
    </source>
</reference>
<evidence type="ECO:0000313" key="3">
    <source>
        <dbReference type="Proteomes" id="UP000000238"/>
    </source>
</evidence>
<gene>
    <name evidence="2" type="ordered locus">HCH_05335</name>
</gene>
<sequence length="92" mass="10533">MARGQGKNHLAPPAPGRKSLKNRHQKGLFQGVLLGKNRQFIYRLYANPLIIALFNFRCDQERCNGVRQTGLNIEFSDQIRIKPTATPSRRIM</sequence>
<protein>
    <submittedName>
        <fullName evidence="2">Uncharacterized protein</fullName>
    </submittedName>
</protein>
<dbReference type="KEGG" id="hch:HCH_05335"/>
<dbReference type="STRING" id="349521.HCH_05335"/>